<dbReference type="Gene3D" id="3.40.630.30">
    <property type="match status" value="1"/>
</dbReference>
<dbReference type="Proteomes" id="UP001204579">
    <property type="component" value="Unassembled WGS sequence"/>
</dbReference>
<dbReference type="InterPro" id="IPR045057">
    <property type="entry name" value="Gcn5-rel_NAT"/>
</dbReference>
<accession>A0AAW5N8B1</accession>
<dbReference type="EMBL" id="JANRHJ010000005">
    <property type="protein sequence ID" value="MCR8873435.1"/>
    <property type="molecule type" value="Genomic_DNA"/>
</dbReference>
<feature type="domain" description="N-acetyltransferase" evidence="1">
    <location>
        <begin position="4"/>
        <end position="89"/>
    </location>
</feature>
<dbReference type="CDD" id="cd04301">
    <property type="entry name" value="NAT_SF"/>
    <property type="match status" value="1"/>
</dbReference>
<sequence length="100" mass="10952">MDIQHDEAKKKFRVEVDGYTAYVAYDIHDGGLDIRHTIVPEEIGGRGIASALVKTAYDYAACHGLKPIATCSYAVTWLKRHPEYEGDISSDYGGDGTCAL</sequence>
<reference evidence="2 3" key="1">
    <citation type="submission" date="2022-08" db="EMBL/GenBank/DDBJ databases">
        <authorList>
            <person name="Zeman M."/>
            <person name="Kubasova T."/>
        </authorList>
    </citation>
    <scope>NUCLEOTIDE SEQUENCE [LARGE SCALE GENOMIC DNA]</scope>
    <source>
        <strain evidence="2 3">ET62</strain>
    </source>
</reference>
<dbReference type="GeneID" id="82443068"/>
<dbReference type="PANTHER" id="PTHR31435:SF9">
    <property type="entry name" value="PROTEIN NATD1"/>
    <property type="match status" value="1"/>
</dbReference>
<dbReference type="RefSeq" id="WP_018710588.1">
    <property type="nucleotide sequence ID" value="NZ_CALULB010000032.1"/>
</dbReference>
<evidence type="ECO:0000259" key="1">
    <source>
        <dbReference type="PROSITE" id="PS51729"/>
    </source>
</evidence>
<dbReference type="AlphaFoldDB" id="A0AAW5N8B1"/>
<dbReference type="PANTHER" id="PTHR31435">
    <property type="entry name" value="PROTEIN NATD1"/>
    <property type="match status" value="1"/>
</dbReference>
<comment type="caution">
    <text evidence="2">The sequence shown here is derived from an EMBL/GenBank/DDBJ whole genome shotgun (WGS) entry which is preliminary data.</text>
</comment>
<dbReference type="InterPro" id="IPR016181">
    <property type="entry name" value="Acyl_CoA_acyltransferase"/>
</dbReference>
<protein>
    <submittedName>
        <fullName evidence="2">N-acetyltransferase</fullName>
    </submittedName>
</protein>
<proteinExistence type="predicted"/>
<organism evidence="2 3">
    <name type="scientific">Phocaeicola barnesiae</name>
    <dbReference type="NCBI Taxonomy" id="376804"/>
    <lineage>
        <taxon>Bacteria</taxon>
        <taxon>Pseudomonadati</taxon>
        <taxon>Bacteroidota</taxon>
        <taxon>Bacteroidia</taxon>
        <taxon>Bacteroidales</taxon>
        <taxon>Bacteroidaceae</taxon>
        <taxon>Phocaeicola</taxon>
    </lineage>
</organism>
<gene>
    <name evidence="2" type="ORF">NW209_05285</name>
</gene>
<evidence type="ECO:0000313" key="2">
    <source>
        <dbReference type="EMBL" id="MCR8873435.1"/>
    </source>
</evidence>
<dbReference type="InterPro" id="IPR031165">
    <property type="entry name" value="GNAT_YJDJ"/>
</dbReference>
<evidence type="ECO:0000313" key="3">
    <source>
        <dbReference type="Proteomes" id="UP001204579"/>
    </source>
</evidence>
<dbReference type="Pfam" id="PF14542">
    <property type="entry name" value="Acetyltransf_CG"/>
    <property type="match status" value="1"/>
</dbReference>
<dbReference type="PROSITE" id="PS51729">
    <property type="entry name" value="GNAT_YJDJ"/>
    <property type="match status" value="1"/>
</dbReference>
<dbReference type="SUPFAM" id="SSF55729">
    <property type="entry name" value="Acyl-CoA N-acyltransferases (Nat)"/>
    <property type="match status" value="1"/>
</dbReference>
<keyword evidence="3" id="KW-1185">Reference proteome</keyword>
<name>A0AAW5N8B1_9BACT</name>